<evidence type="ECO:0000313" key="12">
    <source>
        <dbReference type="Proteomes" id="UP000237846"/>
    </source>
</evidence>
<dbReference type="InterPro" id="IPR004446">
    <property type="entry name" value="Heptose_bisP_phosphatase"/>
</dbReference>
<comment type="subcellular location">
    <subcellularLocation>
        <location evidence="1">Cytoplasm</location>
    </subcellularLocation>
</comment>
<evidence type="ECO:0000256" key="6">
    <source>
        <dbReference type="ARBA" id="ARBA00023277"/>
    </source>
</evidence>
<proteinExistence type="inferred from homology"/>
<dbReference type="PANTHER" id="PTHR42891">
    <property type="entry name" value="D-GLYCERO-BETA-D-MANNO-HEPTOSE-1,7-BISPHOSPHATE 7-PHOSPHATASE"/>
    <property type="match status" value="1"/>
</dbReference>
<gene>
    <name evidence="11" type="ORF">CLV72_108178</name>
</gene>
<feature type="domain" description="Glycosyltransferase 2-like" evidence="10">
    <location>
        <begin position="193"/>
        <end position="257"/>
    </location>
</feature>
<keyword evidence="4" id="KW-0479">Metal-binding</keyword>
<evidence type="ECO:0000259" key="10">
    <source>
        <dbReference type="Pfam" id="PF13632"/>
    </source>
</evidence>
<dbReference type="InterPro" id="IPR029044">
    <property type="entry name" value="Nucleotide-diphossugar_trans"/>
</dbReference>
<feature type="compositionally biased region" description="Pro residues" evidence="8">
    <location>
        <begin position="24"/>
        <end position="35"/>
    </location>
</feature>
<dbReference type="Pfam" id="PF13242">
    <property type="entry name" value="Hydrolase_like"/>
    <property type="match status" value="1"/>
</dbReference>
<feature type="region of interest" description="Disordered" evidence="8">
    <location>
        <begin position="1"/>
        <end position="36"/>
    </location>
</feature>
<protein>
    <recommendedName>
        <fullName evidence="7">D,D-heptose 1,7-bisphosphate phosphatase</fullName>
    </recommendedName>
</protein>
<dbReference type="NCBIfam" id="TIGR01656">
    <property type="entry name" value="Histidinol-ppas"/>
    <property type="match status" value="1"/>
</dbReference>
<dbReference type="SUPFAM" id="SSF53448">
    <property type="entry name" value="Nucleotide-diphospho-sugar transferases"/>
    <property type="match status" value="1"/>
</dbReference>
<evidence type="ECO:0000256" key="5">
    <source>
        <dbReference type="ARBA" id="ARBA00022801"/>
    </source>
</evidence>
<dbReference type="Gene3D" id="3.40.50.1000">
    <property type="entry name" value="HAD superfamily/HAD-like"/>
    <property type="match status" value="1"/>
</dbReference>
<comment type="similarity">
    <text evidence="2">Belongs to the GmhB family.</text>
</comment>
<feature type="compositionally biased region" description="Acidic residues" evidence="8">
    <location>
        <begin position="81"/>
        <end position="94"/>
    </location>
</feature>
<keyword evidence="6" id="KW-0119">Carbohydrate metabolism</keyword>
<dbReference type="InterPro" id="IPR006549">
    <property type="entry name" value="HAD-SF_hydro_IIIA"/>
</dbReference>
<feature type="domain" description="Glycosyltransferase 2-like" evidence="9">
    <location>
        <begin position="38"/>
        <end position="147"/>
    </location>
</feature>
<reference evidence="11 12" key="1">
    <citation type="submission" date="2018-03" db="EMBL/GenBank/DDBJ databases">
        <title>Genomic Encyclopedia of Archaeal and Bacterial Type Strains, Phase II (KMG-II): from individual species to whole genera.</title>
        <authorList>
            <person name="Goeker M."/>
        </authorList>
    </citation>
    <scope>NUCLEOTIDE SEQUENCE [LARGE SCALE GENOMIC DNA]</scope>
    <source>
        <strain evidence="11 12">DSM 45601</strain>
    </source>
</reference>
<accession>A0A2T0PXB0</accession>
<comment type="caution">
    <text evidence="11">The sequence shown here is derived from an EMBL/GenBank/DDBJ whole genome shotgun (WGS) entry which is preliminary data.</text>
</comment>
<dbReference type="GO" id="GO:0005737">
    <property type="term" value="C:cytoplasm"/>
    <property type="evidence" value="ECO:0007669"/>
    <property type="project" value="UniProtKB-SubCell"/>
</dbReference>
<dbReference type="GO" id="GO:0046872">
    <property type="term" value="F:metal ion binding"/>
    <property type="evidence" value="ECO:0007669"/>
    <property type="project" value="UniProtKB-KW"/>
</dbReference>
<dbReference type="SUPFAM" id="SSF56784">
    <property type="entry name" value="HAD-like"/>
    <property type="match status" value="1"/>
</dbReference>
<dbReference type="InterPro" id="IPR001173">
    <property type="entry name" value="Glyco_trans_2-like"/>
</dbReference>
<evidence type="ECO:0000259" key="9">
    <source>
        <dbReference type="Pfam" id="PF00535"/>
    </source>
</evidence>
<dbReference type="InterPro" id="IPR006543">
    <property type="entry name" value="Histidinol-phos"/>
</dbReference>
<dbReference type="GO" id="GO:0016791">
    <property type="term" value="F:phosphatase activity"/>
    <property type="evidence" value="ECO:0007669"/>
    <property type="project" value="InterPro"/>
</dbReference>
<keyword evidence="12" id="KW-1185">Reference proteome</keyword>
<dbReference type="EMBL" id="PVZC01000008">
    <property type="protein sequence ID" value="PRX96172.1"/>
    <property type="molecule type" value="Genomic_DNA"/>
</dbReference>
<feature type="region of interest" description="Disordered" evidence="8">
    <location>
        <begin position="76"/>
        <end position="95"/>
    </location>
</feature>
<keyword evidence="3" id="KW-0963">Cytoplasm</keyword>
<evidence type="ECO:0000256" key="1">
    <source>
        <dbReference type="ARBA" id="ARBA00004496"/>
    </source>
</evidence>
<name>A0A2T0PXB0_9ACTN</name>
<dbReference type="NCBIfam" id="TIGR01662">
    <property type="entry name" value="HAD-SF-IIIA"/>
    <property type="match status" value="1"/>
</dbReference>
<dbReference type="GO" id="GO:0005975">
    <property type="term" value="P:carbohydrate metabolic process"/>
    <property type="evidence" value="ECO:0007669"/>
    <property type="project" value="InterPro"/>
</dbReference>
<evidence type="ECO:0000256" key="4">
    <source>
        <dbReference type="ARBA" id="ARBA00022723"/>
    </source>
</evidence>
<evidence type="ECO:0000313" key="11">
    <source>
        <dbReference type="EMBL" id="PRX96172.1"/>
    </source>
</evidence>
<dbReference type="InterPro" id="IPR036412">
    <property type="entry name" value="HAD-like_sf"/>
</dbReference>
<dbReference type="PANTHER" id="PTHR42891:SF1">
    <property type="entry name" value="D-GLYCERO-BETA-D-MANNO-HEPTOSE-1,7-BISPHOSPHATE 7-PHOSPHATASE"/>
    <property type="match status" value="1"/>
</dbReference>
<sequence length="569" mass="59597">MPRAELRDPRTGAPSSEVEAAEVPGPPNGPQPPPTDYTVVIPTVGRASLGETLAALLGPAAPDGHAPREILVVDDRPDPAEPLDVDVEQDDSEDTDVKTVVRILRSGGRGPAAARNTGWRAARSTWVAFLDDDVVPAPGWGRALAADLDGLSGRGGTDGDVAGSQGRIVVPEPADRAPTDAERATLALADAHWITADMAVRRTALAAVGGFDERFRRAYREDTDLALRLWDAGYRLRLGERVTVHPSRGGDWATSLRSQRGNADDALMRRRHGPGWRGRVGEPHGRLGRHAAATTALGLALLLGGTALGVRRGRRRWAVPAGAAALTWAGLTAEFVWARVAPGPKTPAEIGAMALTSVLIPPLACAHRLAGEWRHRGVQPALPRPLPAAERAGPAGGPAAVLFDRDGTLVYDVPYNGDPVLVEPVPGARTALDRLRGLGVPVGVVTNQSGVARGLITREQVDAVNARIEELLGPFDVWRVCAHGEGDGCACRKPHPGMIRSAADALGVPAAECVVIGDTGGDVGAALAAGARAILVPNEVTRAEETDTAPEVAADLADAVERALRGWER</sequence>
<dbReference type="AlphaFoldDB" id="A0A2T0PXB0"/>
<evidence type="ECO:0000256" key="2">
    <source>
        <dbReference type="ARBA" id="ARBA00005628"/>
    </source>
</evidence>
<organism evidence="11 12">
    <name type="scientific">Allonocardiopsis opalescens</name>
    <dbReference type="NCBI Taxonomy" id="1144618"/>
    <lineage>
        <taxon>Bacteria</taxon>
        <taxon>Bacillati</taxon>
        <taxon>Actinomycetota</taxon>
        <taxon>Actinomycetes</taxon>
        <taxon>Streptosporangiales</taxon>
        <taxon>Allonocardiopsis</taxon>
    </lineage>
</organism>
<evidence type="ECO:0000256" key="7">
    <source>
        <dbReference type="ARBA" id="ARBA00031828"/>
    </source>
</evidence>
<dbReference type="Gene3D" id="3.90.550.10">
    <property type="entry name" value="Spore Coat Polysaccharide Biosynthesis Protein SpsA, Chain A"/>
    <property type="match status" value="1"/>
</dbReference>
<keyword evidence="5 11" id="KW-0378">Hydrolase</keyword>
<dbReference type="Pfam" id="PF13632">
    <property type="entry name" value="Glyco_trans_2_3"/>
    <property type="match status" value="1"/>
</dbReference>
<feature type="compositionally biased region" description="Basic and acidic residues" evidence="8">
    <location>
        <begin position="1"/>
        <end position="10"/>
    </location>
</feature>
<dbReference type="Proteomes" id="UP000237846">
    <property type="component" value="Unassembled WGS sequence"/>
</dbReference>
<evidence type="ECO:0000256" key="8">
    <source>
        <dbReference type="SAM" id="MobiDB-lite"/>
    </source>
</evidence>
<dbReference type="InterPro" id="IPR023214">
    <property type="entry name" value="HAD_sf"/>
</dbReference>
<dbReference type="Pfam" id="PF00535">
    <property type="entry name" value="Glycos_transf_2"/>
    <property type="match status" value="1"/>
</dbReference>
<evidence type="ECO:0000256" key="3">
    <source>
        <dbReference type="ARBA" id="ARBA00022490"/>
    </source>
</evidence>
<dbReference type="RefSeq" id="WP_342755689.1">
    <property type="nucleotide sequence ID" value="NZ_PVZC01000008.1"/>
</dbReference>